<evidence type="ECO:0000313" key="7">
    <source>
        <dbReference type="Proteomes" id="UP000070620"/>
    </source>
</evidence>
<dbReference type="SUPFAM" id="SSF52540">
    <property type="entry name" value="P-loop containing nucleoside triphosphate hydrolases"/>
    <property type="match status" value="1"/>
</dbReference>
<keyword evidence="4" id="KW-0472">Membrane</keyword>
<sequence length="671" mass="69025">MALLTDVRLLAGALRAARTPLTAALALLLVLGALLPPASAVAMAHLVGRIQTAVPTDAPLSVMALPLLAFVLVLLLGHVVDTVAAPLAFLATARVDGAHRARVAGLAAAGTTIAPLEDPQVRALIRASRADPENWTEHTPGAGAVAGLRLAASLIGVAGACLVLARYAGWLVPALLLPALVNGVIRQREAATGIATWRAGTVDGARNQRWQHAATSPAEGKDIRVYDLGDWLTARIQRHALAMDAPVWASLTRAMPREAGQLLLVGVPLVAGYAVVAAGAAGAGADRVVAATAVLASSVAIFQALGWSEDLRVAVSAAGCLRATVDLADRLPAPAQHAPAPTADPDSTGTARHGTAPANGVDGTARAGQPVRRAGPALVRFEQVSFRYPGIGRPVLDRLDLEIRPGELLAVVGLNGAGKSTLIKLLAGLYEPDEGRITADGVDVATLGATAWRRRLAIVFQDFVRYHLPARDNVVLGRGDLPPDPAALAAAATDAGLAPVLERLPAGWDTPLARTATGGVDLSGGQWQQVVLARAHYAVRMGADLLVLDEPTAHLDVRTEFEVFHRLAANRGGASVVLISHRLSTVRQADRIVLLDGGRITESGDHDELIALGGRYADLFAIQARRFAADAQAAPPGEPPEGPPADPPAGSATRTAPGPAAAGVPTGGGHG</sequence>
<keyword evidence="4" id="KW-0812">Transmembrane</keyword>
<dbReference type="PROSITE" id="PS50893">
    <property type="entry name" value="ABC_TRANSPORTER_2"/>
    <property type="match status" value="1"/>
</dbReference>
<comment type="caution">
    <text evidence="6">The sequence shown here is derived from an EMBL/GenBank/DDBJ whole genome shotgun (WGS) entry which is preliminary data.</text>
</comment>
<feature type="domain" description="ABC transporter" evidence="5">
    <location>
        <begin position="379"/>
        <end position="622"/>
    </location>
</feature>
<name>A0A136PIU7_9ACTN</name>
<evidence type="ECO:0000256" key="4">
    <source>
        <dbReference type="SAM" id="Phobius"/>
    </source>
</evidence>
<feature type="compositionally biased region" description="Low complexity" evidence="3">
    <location>
        <begin position="648"/>
        <end position="664"/>
    </location>
</feature>
<dbReference type="GO" id="GO:0005524">
    <property type="term" value="F:ATP binding"/>
    <property type="evidence" value="ECO:0007669"/>
    <property type="project" value="UniProtKB-KW"/>
</dbReference>
<keyword evidence="7" id="KW-1185">Reference proteome</keyword>
<feature type="region of interest" description="Disordered" evidence="3">
    <location>
        <begin position="630"/>
        <end position="671"/>
    </location>
</feature>
<evidence type="ECO:0000256" key="2">
    <source>
        <dbReference type="ARBA" id="ARBA00022840"/>
    </source>
</evidence>
<dbReference type="AlphaFoldDB" id="A0A136PIU7"/>
<feature type="region of interest" description="Disordered" evidence="3">
    <location>
        <begin position="334"/>
        <end position="369"/>
    </location>
</feature>
<dbReference type="CDD" id="cd03228">
    <property type="entry name" value="ABCC_MRP_Like"/>
    <property type="match status" value="1"/>
</dbReference>
<dbReference type="EMBL" id="LRQV01000207">
    <property type="protein sequence ID" value="KXK58335.1"/>
    <property type="molecule type" value="Genomic_DNA"/>
</dbReference>
<organism evidence="6 7">
    <name type="scientific">Micromonospora rosaria</name>
    <dbReference type="NCBI Taxonomy" id="47874"/>
    <lineage>
        <taxon>Bacteria</taxon>
        <taxon>Bacillati</taxon>
        <taxon>Actinomycetota</taxon>
        <taxon>Actinomycetes</taxon>
        <taxon>Micromonosporales</taxon>
        <taxon>Micromonosporaceae</taxon>
        <taxon>Micromonospora</taxon>
    </lineage>
</organism>
<dbReference type="SMART" id="SM00382">
    <property type="entry name" value="AAA"/>
    <property type="match status" value="1"/>
</dbReference>
<dbReference type="InterPro" id="IPR003593">
    <property type="entry name" value="AAA+_ATPase"/>
</dbReference>
<evidence type="ECO:0000256" key="3">
    <source>
        <dbReference type="SAM" id="MobiDB-lite"/>
    </source>
</evidence>
<dbReference type="RefSeq" id="WP_067373687.1">
    <property type="nucleotide sequence ID" value="NZ_JBIUBN010000010.1"/>
</dbReference>
<feature type="compositionally biased region" description="Pro residues" evidence="3">
    <location>
        <begin position="636"/>
        <end position="647"/>
    </location>
</feature>
<dbReference type="PANTHER" id="PTHR24221">
    <property type="entry name" value="ATP-BINDING CASSETTE SUB-FAMILY B"/>
    <property type="match status" value="1"/>
</dbReference>
<dbReference type="Proteomes" id="UP000070620">
    <property type="component" value="Unassembled WGS sequence"/>
</dbReference>
<dbReference type="Pfam" id="PF00005">
    <property type="entry name" value="ABC_tran"/>
    <property type="match status" value="1"/>
</dbReference>
<dbReference type="GO" id="GO:0034040">
    <property type="term" value="F:ATPase-coupled lipid transmembrane transporter activity"/>
    <property type="evidence" value="ECO:0007669"/>
    <property type="project" value="TreeGrafter"/>
</dbReference>
<evidence type="ECO:0000259" key="5">
    <source>
        <dbReference type="PROSITE" id="PS50893"/>
    </source>
</evidence>
<feature type="compositionally biased region" description="Low complexity" evidence="3">
    <location>
        <begin position="334"/>
        <end position="345"/>
    </location>
</feature>
<dbReference type="GO" id="GO:0016887">
    <property type="term" value="F:ATP hydrolysis activity"/>
    <property type="evidence" value="ECO:0007669"/>
    <property type="project" value="InterPro"/>
</dbReference>
<dbReference type="InterPro" id="IPR027417">
    <property type="entry name" value="P-loop_NTPase"/>
</dbReference>
<gene>
    <name evidence="6" type="ORF">AWW66_30345</name>
</gene>
<evidence type="ECO:0000256" key="1">
    <source>
        <dbReference type="ARBA" id="ARBA00022741"/>
    </source>
</evidence>
<dbReference type="PANTHER" id="PTHR24221:SF646">
    <property type="entry name" value="HAEMOLYSIN SECRETION ATP-BINDING PROTEIN"/>
    <property type="match status" value="1"/>
</dbReference>
<keyword evidence="4" id="KW-1133">Transmembrane helix</keyword>
<accession>A0A136PIU7</accession>
<keyword evidence="2" id="KW-0067">ATP-binding</keyword>
<dbReference type="Gene3D" id="3.40.50.300">
    <property type="entry name" value="P-loop containing nucleotide triphosphate hydrolases"/>
    <property type="match status" value="1"/>
</dbReference>
<dbReference type="InterPro" id="IPR039421">
    <property type="entry name" value="Type_1_exporter"/>
</dbReference>
<feature type="transmembrane region" description="Helical" evidence="4">
    <location>
        <begin position="262"/>
        <end position="282"/>
    </location>
</feature>
<dbReference type="InterPro" id="IPR003439">
    <property type="entry name" value="ABC_transporter-like_ATP-bd"/>
</dbReference>
<protein>
    <recommendedName>
        <fullName evidence="5">ABC transporter domain-containing protein</fullName>
    </recommendedName>
</protein>
<feature type="transmembrane region" description="Helical" evidence="4">
    <location>
        <begin position="64"/>
        <end position="90"/>
    </location>
</feature>
<keyword evidence="1" id="KW-0547">Nucleotide-binding</keyword>
<reference evidence="6 7" key="1">
    <citation type="submission" date="2016-01" db="EMBL/GenBank/DDBJ databases">
        <title>Whole genome sequence and analysis of Micromonospora rosaria DSM 803, which can produce antibacterial substance rosamicin.</title>
        <authorList>
            <person name="Yang H."/>
            <person name="He X."/>
            <person name="Zhu D."/>
        </authorList>
    </citation>
    <scope>NUCLEOTIDE SEQUENCE [LARGE SCALE GENOMIC DNA]</scope>
    <source>
        <strain evidence="6 7">DSM 803</strain>
    </source>
</reference>
<proteinExistence type="predicted"/>
<evidence type="ECO:0000313" key="6">
    <source>
        <dbReference type="EMBL" id="KXK58335.1"/>
    </source>
</evidence>